<comment type="caution">
    <text evidence="7">The sequence shown here is derived from an EMBL/GenBank/DDBJ whole genome shotgun (WGS) entry which is preliminary data.</text>
</comment>
<dbReference type="Gene3D" id="3.40.30.10">
    <property type="entry name" value="Glutaredoxin"/>
    <property type="match status" value="1"/>
</dbReference>
<keyword evidence="8" id="KW-1185">Reference proteome</keyword>
<protein>
    <submittedName>
        <fullName evidence="7">TlpA family protein disulfide reductase</fullName>
    </submittedName>
</protein>
<evidence type="ECO:0000256" key="2">
    <source>
        <dbReference type="ARBA" id="ARBA00022748"/>
    </source>
</evidence>
<dbReference type="PROSITE" id="PS00194">
    <property type="entry name" value="THIOREDOXIN_1"/>
    <property type="match status" value="1"/>
</dbReference>
<keyword evidence="4" id="KW-1015">Disulfide bond</keyword>
<reference evidence="8" key="1">
    <citation type="journal article" date="2019" name="Int. J. Syst. Evol. Microbiol.">
        <title>The Global Catalogue of Microorganisms (GCM) 10K type strain sequencing project: providing services to taxonomists for standard genome sequencing and annotation.</title>
        <authorList>
            <consortium name="The Broad Institute Genomics Platform"/>
            <consortium name="The Broad Institute Genome Sequencing Center for Infectious Disease"/>
            <person name="Wu L."/>
            <person name="Ma J."/>
        </authorList>
    </citation>
    <scope>NUCLEOTIDE SEQUENCE [LARGE SCALE GENOMIC DNA]</scope>
    <source>
        <strain evidence="8">JCM 31037</strain>
    </source>
</reference>
<evidence type="ECO:0000256" key="3">
    <source>
        <dbReference type="ARBA" id="ARBA00022968"/>
    </source>
</evidence>
<evidence type="ECO:0000256" key="5">
    <source>
        <dbReference type="ARBA" id="ARBA00023284"/>
    </source>
</evidence>
<feature type="domain" description="Thioredoxin" evidence="6">
    <location>
        <begin position="53"/>
        <end position="192"/>
    </location>
</feature>
<dbReference type="InterPro" id="IPR013766">
    <property type="entry name" value="Thioredoxin_domain"/>
</dbReference>
<evidence type="ECO:0000313" key="7">
    <source>
        <dbReference type="EMBL" id="MFD1319490.1"/>
    </source>
</evidence>
<gene>
    <name evidence="7" type="ORF">ACFQ4H_00015</name>
</gene>
<dbReference type="Pfam" id="PF00578">
    <property type="entry name" value="AhpC-TSA"/>
    <property type="match status" value="1"/>
</dbReference>
<keyword evidence="3" id="KW-0735">Signal-anchor</keyword>
<keyword evidence="5" id="KW-0676">Redox-active center</keyword>
<organism evidence="7 8">
    <name type="scientific">Micromonospora sonneratiae</name>
    <dbReference type="NCBI Taxonomy" id="1184706"/>
    <lineage>
        <taxon>Bacteria</taxon>
        <taxon>Bacillati</taxon>
        <taxon>Actinomycetota</taxon>
        <taxon>Actinomycetes</taxon>
        <taxon>Micromonosporales</taxon>
        <taxon>Micromonosporaceae</taxon>
        <taxon>Micromonospora</taxon>
    </lineage>
</organism>
<dbReference type="InterPro" id="IPR000866">
    <property type="entry name" value="AhpC/TSA"/>
</dbReference>
<dbReference type="InterPro" id="IPR017937">
    <property type="entry name" value="Thioredoxin_CS"/>
</dbReference>
<evidence type="ECO:0000313" key="8">
    <source>
        <dbReference type="Proteomes" id="UP001597260"/>
    </source>
</evidence>
<dbReference type="PROSITE" id="PS51352">
    <property type="entry name" value="THIOREDOXIN_2"/>
    <property type="match status" value="1"/>
</dbReference>
<proteinExistence type="predicted"/>
<dbReference type="InterPro" id="IPR036249">
    <property type="entry name" value="Thioredoxin-like_sf"/>
</dbReference>
<keyword evidence="3" id="KW-0812">Transmembrane</keyword>
<dbReference type="PANTHER" id="PTHR42852">
    <property type="entry name" value="THIOL:DISULFIDE INTERCHANGE PROTEIN DSBE"/>
    <property type="match status" value="1"/>
</dbReference>
<keyword evidence="2" id="KW-0201">Cytochrome c-type biogenesis</keyword>
<dbReference type="RefSeq" id="WP_377565338.1">
    <property type="nucleotide sequence ID" value="NZ_JBHTMP010000001.1"/>
</dbReference>
<comment type="subcellular location">
    <subcellularLocation>
        <location evidence="1">Cell envelope</location>
    </subcellularLocation>
</comment>
<dbReference type="Proteomes" id="UP001597260">
    <property type="component" value="Unassembled WGS sequence"/>
</dbReference>
<sequence length="193" mass="20817">MMTAPARTPSTRRRRYLPLIALISVTIAGLTLAVGLHRAPADPTGADSGPVTRTPGTVAAPLSGQTLDGGHFDLSRLRGQVVLVNVFASWCGPCRTELPLLAEAHRRWSERGLRLVGLAVRDDDDSARRMLREAGVETLPVLVDRSGTVAVDWGAVGVPETFVVDRDGRVAHWARGPITQPWLDQRVAPLLNP</sequence>
<evidence type="ECO:0000259" key="6">
    <source>
        <dbReference type="PROSITE" id="PS51352"/>
    </source>
</evidence>
<evidence type="ECO:0000256" key="4">
    <source>
        <dbReference type="ARBA" id="ARBA00023157"/>
    </source>
</evidence>
<dbReference type="InterPro" id="IPR050553">
    <property type="entry name" value="Thioredoxin_ResA/DsbE_sf"/>
</dbReference>
<dbReference type="SUPFAM" id="SSF52833">
    <property type="entry name" value="Thioredoxin-like"/>
    <property type="match status" value="1"/>
</dbReference>
<dbReference type="EMBL" id="JBHTMP010000001">
    <property type="protein sequence ID" value="MFD1319490.1"/>
    <property type="molecule type" value="Genomic_DNA"/>
</dbReference>
<dbReference type="PANTHER" id="PTHR42852:SF6">
    <property type="entry name" value="THIOL:DISULFIDE INTERCHANGE PROTEIN DSBE"/>
    <property type="match status" value="1"/>
</dbReference>
<accession>A0ABW3Y7X8</accession>
<dbReference type="CDD" id="cd02966">
    <property type="entry name" value="TlpA_like_family"/>
    <property type="match status" value="1"/>
</dbReference>
<evidence type="ECO:0000256" key="1">
    <source>
        <dbReference type="ARBA" id="ARBA00004196"/>
    </source>
</evidence>
<name>A0ABW3Y7X8_9ACTN</name>